<evidence type="ECO:0000256" key="2">
    <source>
        <dbReference type="ARBA" id="ARBA00001946"/>
    </source>
</evidence>
<sequence length="258" mass="28676">MTQEATREARQAALLNSDRLDPDGRDPSASPPRLRPRDAATLIVLDRSRKRLKVLMGRRHAGLAFMGGKFVFPGGRIETSDRLMPVAGALSQRADDALRAKLPRAPHHLGRSLALAAIRETYEETGLLIGTRDYGPPETAPEGAWRAFHEEGVMPDLEALHLVARAITPPKRVRRFDTRFFAVDRRAVAAERPGIVGPDAELTELAWVDLAAARKLDLPRITRVILDDLEAAAEAGFPPYRPIPFYFERRGKGLREEI</sequence>
<evidence type="ECO:0000256" key="7">
    <source>
        <dbReference type="SAM" id="MobiDB-lite"/>
    </source>
</evidence>
<evidence type="ECO:0000256" key="6">
    <source>
        <dbReference type="ARBA" id="ARBA00023211"/>
    </source>
</evidence>
<evidence type="ECO:0000256" key="3">
    <source>
        <dbReference type="ARBA" id="ARBA00022723"/>
    </source>
</evidence>
<evidence type="ECO:0000256" key="4">
    <source>
        <dbReference type="ARBA" id="ARBA00022801"/>
    </source>
</evidence>
<organism evidence="9 10">
    <name type="scientific">Methylorubrum populi</name>
    <dbReference type="NCBI Taxonomy" id="223967"/>
    <lineage>
        <taxon>Bacteria</taxon>
        <taxon>Pseudomonadati</taxon>
        <taxon>Pseudomonadota</taxon>
        <taxon>Alphaproteobacteria</taxon>
        <taxon>Hyphomicrobiales</taxon>
        <taxon>Methylobacteriaceae</taxon>
        <taxon>Methylorubrum</taxon>
    </lineage>
</organism>
<proteinExistence type="predicted"/>
<feature type="compositionally biased region" description="Basic and acidic residues" evidence="7">
    <location>
        <begin position="1"/>
        <end position="10"/>
    </location>
</feature>
<evidence type="ECO:0000259" key="8">
    <source>
        <dbReference type="PROSITE" id="PS51462"/>
    </source>
</evidence>
<keyword evidence="5" id="KW-0460">Magnesium</keyword>
<dbReference type="EMBL" id="AP014809">
    <property type="protein sequence ID" value="BAU91101.1"/>
    <property type="molecule type" value="Genomic_DNA"/>
</dbReference>
<evidence type="ECO:0000313" key="9">
    <source>
        <dbReference type="EMBL" id="BAU91101.1"/>
    </source>
</evidence>
<dbReference type="SUPFAM" id="SSF55811">
    <property type="entry name" value="Nudix"/>
    <property type="match status" value="1"/>
</dbReference>
<feature type="region of interest" description="Disordered" evidence="7">
    <location>
        <begin position="1"/>
        <end position="37"/>
    </location>
</feature>
<keyword evidence="4 9" id="KW-0378">Hydrolase</keyword>
<evidence type="ECO:0000256" key="1">
    <source>
        <dbReference type="ARBA" id="ARBA00001936"/>
    </source>
</evidence>
<dbReference type="GO" id="GO:0046872">
    <property type="term" value="F:metal ion binding"/>
    <property type="evidence" value="ECO:0007669"/>
    <property type="project" value="UniProtKB-KW"/>
</dbReference>
<feature type="domain" description="Nudix hydrolase" evidence="8">
    <location>
        <begin position="35"/>
        <end position="230"/>
    </location>
</feature>
<dbReference type="InterPro" id="IPR039121">
    <property type="entry name" value="NUDT19"/>
</dbReference>
<comment type="cofactor">
    <cofactor evidence="1">
        <name>Mn(2+)</name>
        <dbReference type="ChEBI" id="CHEBI:29035"/>
    </cofactor>
</comment>
<dbReference type="GO" id="GO:0016818">
    <property type="term" value="F:hydrolase activity, acting on acid anhydrides, in phosphorus-containing anhydrides"/>
    <property type="evidence" value="ECO:0007669"/>
    <property type="project" value="InterPro"/>
</dbReference>
<comment type="cofactor">
    <cofactor evidence="2">
        <name>Mg(2+)</name>
        <dbReference type="ChEBI" id="CHEBI:18420"/>
    </cofactor>
</comment>
<dbReference type="InterPro" id="IPR015797">
    <property type="entry name" value="NUDIX_hydrolase-like_dom_sf"/>
</dbReference>
<protein>
    <submittedName>
        <fullName evidence="9">NUDIX hydrolase</fullName>
    </submittedName>
</protein>
<dbReference type="PANTHER" id="PTHR12318">
    <property type="entry name" value="TESTOSTERONE-REGULATED PROTEIN RP2"/>
    <property type="match status" value="1"/>
</dbReference>
<accession>A0A160PH19</accession>
<keyword evidence="6" id="KW-0464">Manganese</keyword>
<dbReference type="AlphaFoldDB" id="A0A160PH19"/>
<evidence type="ECO:0000256" key="5">
    <source>
        <dbReference type="ARBA" id="ARBA00022842"/>
    </source>
</evidence>
<dbReference type="Gene3D" id="3.90.79.10">
    <property type="entry name" value="Nucleoside Triphosphate Pyrophosphohydrolase"/>
    <property type="match status" value="1"/>
</dbReference>
<name>A0A160PH19_9HYPH</name>
<dbReference type="CDD" id="cd18870">
    <property type="entry name" value="NUDIX_AcylCoAdiphos_Nudt19"/>
    <property type="match status" value="1"/>
</dbReference>
<dbReference type="Proteomes" id="UP000218288">
    <property type="component" value="Chromosome"/>
</dbReference>
<dbReference type="PROSITE" id="PS51462">
    <property type="entry name" value="NUDIX"/>
    <property type="match status" value="1"/>
</dbReference>
<dbReference type="PANTHER" id="PTHR12318:SF0">
    <property type="entry name" value="ACYL-COENZYME A DIPHOSPHATASE NUDT19"/>
    <property type="match status" value="1"/>
</dbReference>
<reference evidence="9 10" key="1">
    <citation type="journal article" date="2016" name="Genome Announc.">
        <title>Complete Genome Sequence of Methylobacterium populi P-1M, Isolated from Pink-Pigmented Household Biofilm.</title>
        <authorList>
            <person name="Morohoshi T."/>
            <person name="Ikeda T."/>
        </authorList>
    </citation>
    <scope>NUCLEOTIDE SEQUENCE [LARGE SCALE GENOMIC DNA]</scope>
    <source>
        <strain evidence="9 10">P-1M</strain>
    </source>
</reference>
<dbReference type="InterPro" id="IPR000086">
    <property type="entry name" value="NUDIX_hydrolase_dom"/>
</dbReference>
<gene>
    <name evidence="9" type="ORF">MPPM_2496</name>
</gene>
<keyword evidence="3" id="KW-0479">Metal-binding</keyword>
<evidence type="ECO:0000313" key="10">
    <source>
        <dbReference type="Proteomes" id="UP000218288"/>
    </source>
</evidence>